<dbReference type="Proteomes" id="UP000015106">
    <property type="component" value="Chromosome 2"/>
</dbReference>
<dbReference type="EnsemblPlants" id="TuG1812G0200000977.01.T01">
    <property type="protein sequence ID" value="TuG1812G0200000977.01.T01.cds383926"/>
    <property type="gene ID" value="TuG1812G0200000977.01"/>
</dbReference>
<dbReference type="Gramene" id="TuG1812G0200000977.01.T01">
    <property type="protein sequence ID" value="TuG1812G0200000977.01.T01.cds383926"/>
    <property type="gene ID" value="TuG1812G0200000977.01"/>
</dbReference>
<proteinExistence type="predicted"/>
<reference evidence="2" key="1">
    <citation type="journal article" date="2013" name="Nature">
        <title>Draft genome of the wheat A-genome progenitor Triticum urartu.</title>
        <authorList>
            <person name="Ling H.Q."/>
            <person name="Zhao S."/>
            <person name="Liu D."/>
            <person name="Wang J."/>
            <person name="Sun H."/>
            <person name="Zhang C."/>
            <person name="Fan H."/>
            <person name="Li D."/>
            <person name="Dong L."/>
            <person name="Tao Y."/>
            <person name="Gao C."/>
            <person name="Wu H."/>
            <person name="Li Y."/>
            <person name="Cui Y."/>
            <person name="Guo X."/>
            <person name="Zheng S."/>
            <person name="Wang B."/>
            <person name="Yu K."/>
            <person name="Liang Q."/>
            <person name="Yang W."/>
            <person name="Lou X."/>
            <person name="Chen J."/>
            <person name="Feng M."/>
            <person name="Jian J."/>
            <person name="Zhang X."/>
            <person name="Luo G."/>
            <person name="Jiang Y."/>
            <person name="Liu J."/>
            <person name="Wang Z."/>
            <person name="Sha Y."/>
            <person name="Zhang B."/>
            <person name="Wu H."/>
            <person name="Tang D."/>
            <person name="Shen Q."/>
            <person name="Xue P."/>
            <person name="Zou S."/>
            <person name="Wang X."/>
            <person name="Liu X."/>
            <person name="Wang F."/>
            <person name="Yang Y."/>
            <person name="An X."/>
            <person name="Dong Z."/>
            <person name="Zhang K."/>
            <person name="Zhang X."/>
            <person name="Luo M.C."/>
            <person name="Dvorak J."/>
            <person name="Tong Y."/>
            <person name="Wang J."/>
            <person name="Yang H."/>
            <person name="Li Z."/>
            <person name="Wang D."/>
            <person name="Zhang A."/>
            <person name="Wang J."/>
        </authorList>
    </citation>
    <scope>NUCLEOTIDE SEQUENCE</scope>
    <source>
        <strain evidence="2">cv. G1812</strain>
    </source>
</reference>
<name>A0A8R7VGW8_TRIUA</name>
<accession>A0A8R7VGW8</accession>
<reference evidence="1" key="2">
    <citation type="submission" date="2018-03" db="EMBL/GenBank/DDBJ databases">
        <title>The Triticum urartu genome reveals the dynamic nature of wheat genome evolution.</title>
        <authorList>
            <person name="Ling H."/>
            <person name="Ma B."/>
            <person name="Shi X."/>
            <person name="Liu H."/>
            <person name="Dong L."/>
            <person name="Sun H."/>
            <person name="Cao Y."/>
            <person name="Gao Q."/>
            <person name="Zheng S."/>
            <person name="Li Y."/>
            <person name="Yu Y."/>
            <person name="Du H."/>
            <person name="Qi M."/>
            <person name="Li Y."/>
            <person name="Yu H."/>
            <person name="Cui Y."/>
            <person name="Wang N."/>
            <person name="Chen C."/>
            <person name="Wu H."/>
            <person name="Zhao Y."/>
            <person name="Zhang J."/>
            <person name="Li Y."/>
            <person name="Zhou W."/>
            <person name="Zhang B."/>
            <person name="Hu W."/>
            <person name="Eijk M."/>
            <person name="Tang J."/>
            <person name="Witsenboer H."/>
            <person name="Zhao S."/>
            <person name="Li Z."/>
            <person name="Zhang A."/>
            <person name="Wang D."/>
            <person name="Liang C."/>
        </authorList>
    </citation>
    <scope>NUCLEOTIDE SEQUENCE [LARGE SCALE GENOMIC DNA]</scope>
    <source>
        <strain evidence="1">cv. G1812</strain>
    </source>
</reference>
<evidence type="ECO:0000313" key="1">
    <source>
        <dbReference type="EnsemblPlants" id="TuG1812U0000255200.01.T01.s_cds5429"/>
    </source>
</evidence>
<organism evidence="1 2">
    <name type="scientific">Triticum urartu</name>
    <name type="common">Red wild einkorn</name>
    <name type="synonym">Crithodium urartu</name>
    <dbReference type="NCBI Taxonomy" id="4572"/>
    <lineage>
        <taxon>Eukaryota</taxon>
        <taxon>Viridiplantae</taxon>
        <taxon>Streptophyta</taxon>
        <taxon>Embryophyta</taxon>
        <taxon>Tracheophyta</taxon>
        <taxon>Spermatophyta</taxon>
        <taxon>Magnoliopsida</taxon>
        <taxon>Liliopsida</taxon>
        <taxon>Poales</taxon>
        <taxon>Poaceae</taxon>
        <taxon>BOP clade</taxon>
        <taxon>Pooideae</taxon>
        <taxon>Triticodae</taxon>
        <taxon>Triticeae</taxon>
        <taxon>Triticinae</taxon>
        <taxon>Triticum</taxon>
    </lineage>
</organism>
<evidence type="ECO:0000313" key="2">
    <source>
        <dbReference type="Proteomes" id="UP000015106"/>
    </source>
</evidence>
<dbReference type="EnsemblPlants" id="TuG1812U0000255200.01.T01">
    <property type="protein sequence ID" value="TuG1812U0000255200.01.T01.s_cds5429"/>
    <property type="gene ID" value="TuG1812U0000255200.01"/>
</dbReference>
<reference evidence="1" key="3">
    <citation type="submission" date="2022-06" db="UniProtKB">
        <authorList>
            <consortium name="EnsemblPlants"/>
        </authorList>
    </citation>
    <scope>IDENTIFICATION</scope>
</reference>
<dbReference type="Gramene" id="TuG1812U0000255200.01.T01">
    <property type="protein sequence ID" value="TuG1812U0000255200.01.T01.s_cds5429"/>
    <property type="gene ID" value="TuG1812U0000255200.01"/>
</dbReference>
<protein>
    <submittedName>
        <fullName evidence="1">Uncharacterized protein</fullName>
    </submittedName>
</protein>
<dbReference type="InterPro" id="IPR012871">
    <property type="entry name" value="DUF1668_ORYSA"/>
</dbReference>
<keyword evidence="2" id="KW-1185">Reference proteome</keyword>
<dbReference type="Pfam" id="PF07893">
    <property type="entry name" value="DUF1668"/>
    <property type="match status" value="1"/>
</dbReference>
<sequence length="80" mass="9247">MMMKKPVYIRLPAATVTMKPSICAMTPYDRWGRMYCFPLTETKLFFGDSSTRIFRFDAETHCIDTMPSLHTPKRPPLALS</sequence>
<dbReference type="AlphaFoldDB" id="A0A8R7VGW8"/>